<dbReference type="NCBIfam" id="NF005891">
    <property type="entry name" value="PRK07854.1"/>
    <property type="match status" value="1"/>
</dbReference>
<evidence type="ECO:0000256" key="2">
    <source>
        <dbReference type="ARBA" id="ARBA00005254"/>
    </source>
</evidence>
<evidence type="ECO:0000313" key="10">
    <source>
        <dbReference type="Proteomes" id="UP000030145"/>
    </source>
</evidence>
<keyword evidence="3" id="KW-0276">Fatty acid metabolism</keyword>
<protein>
    <submittedName>
        <fullName evidence="9">Enoyl-CoA hydratase</fullName>
    </submittedName>
</protein>
<dbReference type="Gene3D" id="3.90.226.10">
    <property type="entry name" value="2-enoyl-CoA Hydratase, Chain A, domain 1"/>
    <property type="match status" value="1"/>
</dbReference>
<evidence type="ECO:0000256" key="6">
    <source>
        <dbReference type="ARBA" id="ARBA00023709"/>
    </source>
</evidence>
<comment type="catalytic activity">
    <reaction evidence="7">
        <text>a 4-saturated-(3S)-3-hydroxyacyl-CoA = a (3E)-enoyl-CoA + H2O</text>
        <dbReference type="Rhea" id="RHEA:20724"/>
        <dbReference type="ChEBI" id="CHEBI:15377"/>
        <dbReference type="ChEBI" id="CHEBI:58521"/>
        <dbReference type="ChEBI" id="CHEBI:137480"/>
        <dbReference type="EC" id="4.2.1.17"/>
    </reaction>
</comment>
<dbReference type="InterPro" id="IPR029045">
    <property type="entry name" value="ClpP/crotonase-like_dom_sf"/>
</dbReference>
<proteinExistence type="inferred from homology"/>
<dbReference type="GeneID" id="300552265"/>
<evidence type="ECO:0000313" key="9">
    <source>
        <dbReference type="EMBL" id="KGM19028.1"/>
    </source>
</evidence>
<dbReference type="AlphaFoldDB" id="A0A0A2DIP2"/>
<dbReference type="EMBL" id="JRVJ01000003">
    <property type="protein sequence ID" value="KGM19028.1"/>
    <property type="molecule type" value="Genomic_DNA"/>
</dbReference>
<dbReference type="SUPFAM" id="SSF52096">
    <property type="entry name" value="ClpP/crotonase"/>
    <property type="match status" value="1"/>
</dbReference>
<dbReference type="GO" id="GO:0004300">
    <property type="term" value="F:enoyl-CoA hydratase activity"/>
    <property type="evidence" value="ECO:0007669"/>
    <property type="project" value="UniProtKB-EC"/>
</dbReference>
<keyword evidence="10" id="KW-1185">Reference proteome</keyword>
<dbReference type="InterPro" id="IPR018376">
    <property type="entry name" value="Enoyl-CoA_hyd/isom_CS"/>
</dbReference>
<dbReference type="CDD" id="cd06558">
    <property type="entry name" value="crotonase-like"/>
    <property type="match status" value="1"/>
</dbReference>
<evidence type="ECO:0000256" key="7">
    <source>
        <dbReference type="ARBA" id="ARBA00023717"/>
    </source>
</evidence>
<dbReference type="RefSeq" id="WP_035113230.1">
    <property type="nucleotide sequence ID" value="NZ_CP047046.1"/>
</dbReference>
<evidence type="ECO:0000256" key="1">
    <source>
        <dbReference type="ARBA" id="ARBA00002994"/>
    </source>
</evidence>
<dbReference type="InterPro" id="IPR001753">
    <property type="entry name" value="Enoyl-CoA_hydra/iso"/>
</dbReference>
<evidence type="ECO:0000256" key="8">
    <source>
        <dbReference type="RuleBase" id="RU003707"/>
    </source>
</evidence>
<keyword evidence="4" id="KW-0443">Lipid metabolism</keyword>
<dbReference type="Pfam" id="PF00378">
    <property type="entry name" value="ECH_1"/>
    <property type="match status" value="1"/>
</dbReference>
<gene>
    <name evidence="9" type="ORF">MA47_01945</name>
</gene>
<dbReference type="PROSITE" id="PS00166">
    <property type="entry name" value="ENOYL_COA_HYDRATASE"/>
    <property type="match status" value="1"/>
</dbReference>
<evidence type="ECO:0000256" key="4">
    <source>
        <dbReference type="ARBA" id="ARBA00023098"/>
    </source>
</evidence>
<name>A0A0A2DIP2_9CORY</name>
<accession>A0A0A2DIP2</accession>
<comment type="caution">
    <text evidence="9">The sequence shown here is derived from an EMBL/GenBank/DDBJ whole genome shotgun (WGS) entry which is preliminary data.</text>
</comment>
<comment type="catalytic activity">
    <reaction evidence="6">
        <text>a (3S)-3-hydroxyacyl-CoA = a (2E)-enoyl-CoA + H2O</text>
        <dbReference type="Rhea" id="RHEA:16105"/>
        <dbReference type="ChEBI" id="CHEBI:15377"/>
        <dbReference type="ChEBI" id="CHEBI:57318"/>
        <dbReference type="ChEBI" id="CHEBI:58856"/>
        <dbReference type="EC" id="4.2.1.17"/>
    </reaction>
</comment>
<sequence length="257" mass="26969">MNEPYPVETVLVEQRGVVTIITLNRPEARNALREQECVAVAQAVRAASQSGGEGDTVGASRAILLRGEGPVFCAGADLKGAVYGGSFGAAIAQMLQAIVDCSLPVIADIQGPAVGAGCQLALACDLRIFGDDAQIWIPAADHGLALDSWTHLRAKELLGGAVARNVFLGSAVVGPEQALMLGFAIKRTDGEGALQFAQEVAAKAPLTLAYSKAVLNHPAPEGDEGLKGMFDRVWASDDVQEARRARAEKRAPQFRGR</sequence>
<dbReference type="PANTHER" id="PTHR11941:SF169">
    <property type="entry name" value="(7AS)-7A-METHYL-1,5-DIOXO-2,3,5,6,7,7A-HEXAHYDRO-1H-INDENE-CARBOXYL-COA HYDROLASE"/>
    <property type="match status" value="1"/>
</dbReference>
<organism evidence="9 10">
    <name type="scientific">Corynebacterium auriscanis</name>
    <dbReference type="NCBI Taxonomy" id="99807"/>
    <lineage>
        <taxon>Bacteria</taxon>
        <taxon>Bacillati</taxon>
        <taxon>Actinomycetota</taxon>
        <taxon>Actinomycetes</taxon>
        <taxon>Mycobacteriales</taxon>
        <taxon>Corynebacteriaceae</taxon>
        <taxon>Corynebacterium</taxon>
    </lineage>
</organism>
<evidence type="ECO:0000256" key="5">
    <source>
        <dbReference type="ARBA" id="ARBA00023239"/>
    </source>
</evidence>
<dbReference type="GO" id="GO:0006635">
    <property type="term" value="P:fatty acid beta-oxidation"/>
    <property type="evidence" value="ECO:0007669"/>
    <property type="project" value="TreeGrafter"/>
</dbReference>
<reference evidence="9 10" key="1">
    <citation type="submission" date="2014-10" db="EMBL/GenBank/DDBJ databases">
        <title>Whole Genome sequence of Corynebacterium auriscanis strain CIP 106629.</title>
        <authorList>
            <person name="Hassan S.S."/>
            <person name="Jamal S.B."/>
            <person name="Tiwari S."/>
            <person name="Oliveira L.D.C."/>
            <person name="Souza F."/>
            <person name="Mariano D.C."/>
            <person name="Almeida S."/>
            <person name="Dorella F."/>
            <person name="Pereira F."/>
            <person name="Carvalho A."/>
            <person name="Leal C.A."/>
            <person name="Soares S.D.C."/>
            <person name="Figueiredo H.C."/>
            <person name="Silva A."/>
            <person name="Azevedo V.A."/>
        </authorList>
    </citation>
    <scope>NUCLEOTIDE SEQUENCE [LARGE SCALE GENOMIC DNA]</scope>
    <source>
        <strain evidence="9 10">CIP 106629</strain>
    </source>
</reference>
<dbReference type="PANTHER" id="PTHR11941">
    <property type="entry name" value="ENOYL-COA HYDRATASE-RELATED"/>
    <property type="match status" value="1"/>
</dbReference>
<evidence type="ECO:0000256" key="3">
    <source>
        <dbReference type="ARBA" id="ARBA00022832"/>
    </source>
</evidence>
<keyword evidence="5" id="KW-0456">Lyase</keyword>
<comment type="function">
    <text evidence="1">Could possibly oxidize fatty acids using specific components.</text>
</comment>
<comment type="similarity">
    <text evidence="2 8">Belongs to the enoyl-CoA hydratase/isomerase family.</text>
</comment>
<dbReference type="Proteomes" id="UP000030145">
    <property type="component" value="Unassembled WGS sequence"/>
</dbReference>